<dbReference type="RefSeq" id="WP_148766296.1">
    <property type="nucleotide sequence ID" value="NZ_CP051206.1"/>
</dbReference>
<dbReference type="AlphaFoldDB" id="A0A6H2BYT2"/>
<dbReference type="EMBL" id="CP051206">
    <property type="protein sequence ID" value="QJB44088.1"/>
    <property type="molecule type" value="Genomic_DNA"/>
</dbReference>
<evidence type="ECO:0000313" key="1">
    <source>
        <dbReference type="EMBL" id="QJB44088.1"/>
    </source>
</evidence>
<reference evidence="1 2" key="1">
    <citation type="submission" date="2020-04" db="EMBL/GenBank/DDBJ databases">
        <title>Genome-Wide Identification of 5-Methylcytosine Sites in Bacterial Genomes By High-Throughput Sequencing of MspJI Restriction Fragments.</title>
        <authorList>
            <person name="Wu V."/>
        </authorList>
    </citation>
    <scope>NUCLEOTIDE SEQUENCE [LARGE SCALE GENOMIC DNA]</scope>
    <source>
        <strain evidence="1 2">CCAP 1403/13f</strain>
    </source>
</reference>
<organism evidence="1 2">
    <name type="scientific">Dolichospermum flos-aquae CCAP 1403/13F</name>
    <dbReference type="NCBI Taxonomy" id="315271"/>
    <lineage>
        <taxon>Bacteria</taxon>
        <taxon>Bacillati</taxon>
        <taxon>Cyanobacteriota</taxon>
        <taxon>Cyanophyceae</taxon>
        <taxon>Nostocales</taxon>
        <taxon>Aphanizomenonaceae</taxon>
        <taxon>Dolichospermum</taxon>
    </lineage>
</organism>
<sequence>MQNSSRLGLVDFIRSSNAIKGILKIGEQSPEILAKSKQAYVVELPSVFAHLIILLIETLSETQHGQLTISSKKGKYEAIVELSGHISHRYTLSPQQLLEIQQLHDYIIDTWIDCRHSHNQK</sequence>
<reference evidence="1 2" key="2">
    <citation type="submission" date="2020-04" db="EMBL/GenBank/DDBJ databases">
        <authorList>
            <person name="Fomenkov A."/>
            <person name="Anton B.P."/>
            <person name="Roberts R.J."/>
        </authorList>
    </citation>
    <scope>NUCLEOTIDE SEQUENCE [LARGE SCALE GENOMIC DNA]</scope>
    <source>
        <strain evidence="1 2">CCAP 1403/13f</strain>
    </source>
</reference>
<proteinExistence type="predicted"/>
<dbReference type="Proteomes" id="UP000502433">
    <property type="component" value="Chromosome"/>
</dbReference>
<gene>
    <name evidence="1" type="ORF">HGD76_07675</name>
</gene>
<dbReference type="KEGG" id="dfs:HGD76_07675"/>
<protein>
    <submittedName>
        <fullName evidence="1">Uncharacterized protein</fullName>
    </submittedName>
</protein>
<accession>A0A6H2BYT2</accession>
<name>A0A6H2BYT2_DOLFA</name>
<evidence type="ECO:0000313" key="2">
    <source>
        <dbReference type="Proteomes" id="UP000502433"/>
    </source>
</evidence>